<dbReference type="EMBL" id="JACTNZ010000004">
    <property type="protein sequence ID" value="KAG5552384.1"/>
    <property type="molecule type" value="Genomic_DNA"/>
</dbReference>
<dbReference type="Gene3D" id="3.40.50.1820">
    <property type="entry name" value="alpha/beta hydrolase"/>
    <property type="match status" value="1"/>
</dbReference>
<dbReference type="Pfam" id="PF09752">
    <property type="entry name" value="ABHD18"/>
    <property type="match status" value="1"/>
</dbReference>
<gene>
    <name evidence="1" type="ORF">RHGRI_010455</name>
</gene>
<dbReference type="PANTHER" id="PTHR13617">
    <property type="entry name" value="PROTEIN ABHD18"/>
    <property type="match status" value="1"/>
</dbReference>
<organism evidence="1 2">
    <name type="scientific">Rhododendron griersonianum</name>
    <dbReference type="NCBI Taxonomy" id="479676"/>
    <lineage>
        <taxon>Eukaryota</taxon>
        <taxon>Viridiplantae</taxon>
        <taxon>Streptophyta</taxon>
        <taxon>Embryophyta</taxon>
        <taxon>Tracheophyta</taxon>
        <taxon>Spermatophyta</taxon>
        <taxon>Magnoliopsida</taxon>
        <taxon>eudicotyledons</taxon>
        <taxon>Gunneridae</taxon>
        <taxon>Pentapetalae</taxon>
        <taxon>asterids</taxon>
        <taxon>Ericales</taxon>
        <taxon>Ericaceae</taxon>
        <taxon>Ericoideae</taxon>
        <taxon>Rhodoreae</taxon>
        <taxon>Rhododendron</taxon>
    </lineage>
</organism>
<sequence>MVTVNIGMLHYVLDHVYGAFVHRTKISPPFFSRGWGGTKLDLLERLIKQLFPEVEGQNWPPTLVQPIWTTVWETKTACLREGVFRTPCDEQILSALPPECHNARVAFLSPKLVPPEKMACVVHLAGTGDHTFERRLRLGGPLLKENIATMVLESPFYGKRRPMLQRGAKLLCVSDLLLLGRATIEEARSLLYWLDTEEGYGKMGVCGLSMGGVHAAMVGSLHPSPVATLPFLSPHSAVVAFCEGILKHATAWEALREDLAVQKGAMTLEEVRERLRHVLSLTDVTRFPIPKNPNACIFVAATDDGYIPKHSVLELQRAWPGSEVRWVTGGHVSSFLLHNGEFRKAIVDGLNRLQWKESSLMSRMDSLDLQIRRQTLELGIIARLCRKLLYVVPAFEVDSSMPLEHGFQYLEGDVLFITLNSSASCHYTLGEVRIKSWIKPVLICTRFSCAAPGLLGPVRLLLPGSPTGKDILATAKEDCHMLVASSSLLGLSRR</sequence>
<dbReference type="Proteomes" id="UP000823749">
    <property type="component" value="Chromosome 4"/>
</dbReference>
<dbReference type="InterPro" id="IPR019149">
    <property type="entry name" value="ABHD18"/>
</dbReference>
<accession>A0AAV6KJE1</accession>
<reference evidence="1" key="1">
    <citation type="submission" date="2020-08" db="EMBL/GenBank/DDBJ databases">
        <title>Plant Genome Project.</title>
        <authorList>
            <person name="Zhang R.-G."/>
        </authorList>
    </citation>
    <scope>NUCLEOTIDE SEQUENCE</scope>
    <source>
        <strain evidence="1">WSP0</strain>
        <tissue evidence="1">Leaf</tissue>
    </source>
</reference>
<dbReference type="PANTHER" id="PTHR13617:SF14">
    <property type="entry name" value="PROTEIN ABHD18"/>
    <property type="match status" value="1"/>
</dbReference>
<name>A0AAV6KJE1_9ERIC</name>
<keyword evidence="2" id="KW-1185">Reference proteome</keyword>
<comment type="caution">
    <text evidence="1">The sequence shown here is derived from an EMBL/GenBank/DDBJ whole genome shotgun (WGS) entry which is preliminary data.</text>
</comment>
<dbReference type="AlphaFoldDB" id="A0AAV6KJE1"/>
<proteinExistence type="predicted"/>
<dbReference type="InterPro" id="IPR029058">
    <property type="entry name" value="AB_hydrolase_fold"/>
</dbReference>
<evidence type="ECO:0000313" key="1">
    <source>
        <dbReference type="EMBL" id="KAG5552384.1"/>
    </source>
</evidence>
<dbReference type="SUPFAM" id="SSF53474">
    <property type="entry name" value="alpha/beta-Hydrolases"/>
    <property type="match status" value="1"/>
</dbReference>
<evidence type="ECO:0008006" key="3">
    <source>
        <dbReference type="Google" id="ProtNLM"/>
    </source>
</evidence>
<protein>
    <recommendedName>
        <fullName evidence="3">Protein ABHD18</fullName>
    </recommendedName>
</protein>
<evidence type="ECO:0000313" key="2">
    <source>
        <dbReference type="Proteomes" id="UP000823749"/>
    </source>
</evidence>